<keyword evidence="2" id="KW-0813">Transport</keyword>
<gene>
    <name evidence="10" type="ordered locus">Shel_03150</name>
</gene>
<dbReference type="InterPro" id="IPR012286">
    <property type="entry name" value="Tetrahaem_cytochrome"/>
</dbReference>
<dbReference type="EMBL" id="CP001684">
    <property type="protein sequence ID" value="ACV21382.1"/>
    <property type="molecule type" value="Genomic_DNA"/>
</dbReference>
<evidence type="ECO:0000256" key="2">
    <source>
        <dbReference type="ARBA" id="ARBA00022448"/>
    </source>
</evidence>
<dbReference type="GO" id="GO:0046872">
    <property type="term" value="F:metal ion binding"/>
    <property type="evidence" value="ECO:0007669"/>
    <property type="project" value="UniProtKB-KW"/>
</dbReference>
<evidence type="ECO:0000256" key="7">
    <source>
        <dbReference type="SAM" id="MobiDB-lite"/>
    </source>
</evidence>
<keyword evidence="5" id="KW-0249">Electron transport</keyword>
<feature type="compositionally biased region" description="Low complexity" evidence="7">
    <location>
        <begin position="29"/>
        <end position="42"/>
    </location>
</feature>
<keyword evidence="4" id="KW-0479">Metal-binding</keyword>
<evidence type="ECO:0000259" key="9">
    <source>
        <dbReference type="Pfam" id="PF14537"/>
    </source>
</evidence>
<evidence type="ECO:0000256" key="4">
    <source>
        <dbReference type="ARBA" id="ARBA00022723"/>
    </source>
</evidence>
<reference evidence="10 11" key="1">
    <citation type="journal article" date="2009" name="Stand. Genomic Sci.">
        <title>Complete genome sequence of Slackia heliotrinireducens type strain (RHS 1).</title>
        <authorList>
            <person name="Pukall R."/>
            <person name="Lapidus A."/>
            <person name="Nolan M."/>
            <person name="Copeland A."/>
            <person name="Glavina Del Rio T."/>
            <person name="Lucas S."/>
            <person name="Chen F."/>
            <person name="Tice H."/>
            <person name="Cheng J.F."/>
            <person name="Chertkov O."/>
            <person name="Bruce D."/>
            <person name="Goodwin L."/>
            <person name="Kuske C."/>
            <person name="Brettin T."/>
            <person name="Detter J.C."/>
            <person name="Han C."/>
            <person name="Pitluck S."/>
            <person name="Pati A."/>
            <person name="Mavrommatis K."/>
            <person name="Ivanova N."/>
            <person name="Ovchinnikova G."/>
            <person name="Chen A."/>
            <person name="Palaniappan K."/>
            <person name="Schneider S."/>
            <person name="Rohde M."/>
            <person name="Chain P."/>
            <person name="D'haeseleer P."/>
            <person name="Goker M."/>
            <person name="Bristow J."/>
            <person name="Eisen J.A."/>
            <person name="Markowitz V."/>
            <person name="Kyrpides N.C."/>
            <person name="Klenk H.P."/>
            <person name="Hugenholtz P."/>
        </authorList>
    </citation>
    <scope>NUCLEOTIDE SEQUENCE [LARGE SCALE GENOMIC DNA]</scope>
    <source>
        <strain evidence="11">ATCC 29202 / DSM 20476 / NCTC 11029 / RHS 1</strain>
    </source>
</reference>
<dbReference type="KEGG" id="shi:Shel_03150"/>
<keyword evidence="11" id="KW-1185">Reference proteome</keyword>
<dbReference type="HOGENOM" id="CLU_1453507_0_0_11"/>
<dbReference type="GO" id="GO:0030313">
    <property type="term" value="C:cell envelope"/>
    <property type="evidence" value="ECO:0007669"/>
    <property type="project" value="UniProtKB-SubCell"/>
</dbReference>
<evidence type="ECO:0000313" key="11">
    <source>
        <dbReference type="Proteomes" id="UP000002026"/>
    </source>
</evidence>
<feature type="chain" id="PRO_5002979718" description="Tetrahaem cytochrome domain-containing protein" evidence="8">
    <location>
        <begin position="28"/>
        <end position="186"/>
    </location>
</feature>
<feature type="domain" description="Tetrahaem cytochrome" evidence="9">
    <location>
        <begin position="105"/>
        <end position="173"/>
    </location>
</feature>
<evidence type="ECO:0000256" key="8">
    <source>
        <dbReference type="SAM" id="SignalP"/>
    </source>
</evidence>
<feature type="signal peptide" evidence="8">
    <location>
        <begin position="1"/>
        <end position="27"/>
    </location>
</feature>
<dbReference type="Proteomes" id="UP000002026">
    <property type="component" value="Chromosome"/>
</dbReference>
<evidence type="ECO:0000313" key="10">
    <source>
        <dbReference type="EMBL" id="ACV21382.1"/>
    </source>
</evidence>
<keyword evidence="3" id="KW-0349">Heme</keyword>
<comment type="subcellular location">
    <subcellularLocation>
        <location evidence="1">Cell envelope</location>
    </subcellularLocation>
</comment>
<dbReference type="SUPFAM" id="SSF48695">
    <property type="entry name" value="Multiheme cytochromes"/>
    <property type="match status" value="1"/>
</dbReference>
<evidence type="ECO:0000256" key="6">
    <source>
        <dbReference type="ARBA" id="ARBA00023004"/>
    </source>
</evidence>
<feature type="compositionally biased region" description="Acidic residues" evidence="7">
    <location>
        <begin position="58"/>
        <end position="72"/>
    </location>
</feature>
<keyword evidence="6" id="KW-0408">Iron</keyword>
<dbReference type="RefSeq" id="WP_012797491.1">
    <property type="nucleotide sequence ID" value="NC_013165.1"/>
</dbReference>
<dbReference type="InterPro" id="IPR036280">
    <property type="entry name" value="Multihaem_cyt_sf"/>
</dbReference>
<evidence type="ECO:0000256" key="3">
    <source>
        <dbReference type="ARBA" id="ARBA00022617"/>
    </source>
</evidence>
<proteinExistence type="predicted"/>
<keyword evidence="8" id="KW-0732">Signal</keyword>
<accession>C7N276</accession>
<feature type="region of interest" description="Disordered" evidence="7">
    <location>
        <begin position="29"/>
        <end position="83"/>
    </location>
</feature>
<evidence type="ECO:0000256" key="1">
    <source>
        <dbReference type="ARBA" id="ARBA00004196"/>
    </source>
</evidence>
<evidence type="ECO:0000256" key="5">
    <source>
        <dbReference type="ARBA" id="ARBA00022982"/>
    </source>
</evidence>
<sequence>MKKIALSALTVACVFSLMLGAACTQQAQDSTSADQSAETTEGATDEGTDEGAAATEAETADAESAEAPEEMGGDLPEIAPDLPASDGITLVEYHESIGQDISGVTEVSYETCGECHGSAEEIVTATDGFLTMKGAIPVESANPHANHYTSNLACDNCHRLDAGSTMYCWSCHDWELSTDNGTWGER</sequence>
<dbReference type="AlphaFoldDB" id="C7N276"/>
<dbReference type="Pfam" id="PF14537">
    <property type="entry name" value="Cytochrom_c3_2"/>
    <property type="match status" value="1"/>
</dbReference>
<name>C7N276_SLAHD</name>
<organism evidence="10 11">
    <name type="scientific">Slackia heliotrinireducens (strain ATCC 29202 / DSM 20476 / NCTC 11029 / RHS 1)</name>
    <name type="common">Peptococcus heliotrinreducens</name>
    <dbReference type="NCBI Taxonomy" id="471855"/>
    <lineage>
        <taxon>Bacteria</taxon>
        <taxon>Bacillati</taxon>
        <taxon>Actinomycetota</taxon>
        <taxon>Coriobacteriia</taxon>
        <taxon>Eggerthellales</taxon>
        <taxon>Eggerthellaceae</taxon>
        <taxon>Slackia</taxon>
    </lineage>
</organism>
<protein>
    <recommendedName>
        <fullName evidence="9">Tetrahaem cytochrome domain-containing protein</fullName>
    </recommendedName>
</protein>
<dbReference type="Gene3D" id="1.10.1130.10">
    <property type="entry name" value="Flavocytochrome C3, Chain A"/>
    <property type="match status" value="1"/>
</dbReference>
<dbReference type="PROSITE" id="PS51257">
    <property type="entry name" value="PROKAR_LIPOPROTEIN"/>
    <property type="match status" value="1"/>
</dbReference>